<dbReference type="SUPFAM" id="SSF52980">
    <property type="entry name" value="Restriction endonuclease-like"/>
    <property type="match status" value="1"/>
</dbReference>
<gene>
    <name evidence="2" type="ORF">BSF38_01154</name>
</gene>
<reference evidence="3" key="1">
    <citation type="submission" date="2016-12" db="EMBL/GenBank/DDBJ databases">
        <title>Comparative genomics of four Isosphaeraceae planctomycetes: a common pool of plasmids and glycoside hydrolase genes.</title>
        <authorList>
            <person name="Ivanova A."/>
        </authorList>
    </citation>
    <scope>NUCLEOTIDE SEQUENCE [LARGE SCALE GENOMIC DNA]</scope>
    <source>
        <strain evidence="3">PX4</strain>
    </source>
</reference>
<dbReference type="Pfam" id="PF05685">
    <property type="entry name" value="Uma2"/>
    <property type="match status" value="1"/>
</dbReference>
<dbReference type="CDD" id="cd06260">
    <property type="entry name" value="DUF820-like"/>
    <property type="match status" value="1"/>
</dbReference>
<dbReference type="OrthoDB" id="1807117at2"/>
<evidence type="ECO:0000259" key="1">
    <source>
        <dbReference type="Pfam" id="PF05685"/>
    </source>
</evidence>
<dbReference type="InterPro" id="IPR011335">
    <property type="entry name" value="Restrct_endonuc-II-like"/>
</dbReference>
<dbReference type="InterPro" id="IPR008538">
    <property type="entry name" value="Uma2"/>
</dbReference>
<dbReference type="Proteomes" id="UP000186309">
    <property type="component" value="Chromosome"/>
</dbReference>
<accession>A0A1U7CLG5</accession>
<evidence type="ECO:0000313" key="2">
    <source>
        <dbReference type="EMBL" id="APW59723.1"/>
    </source>
</evidence>
<dbReference type="STRING" id="1387353.BSF38_01154"/>
<dbReference type="PANTHER" id="PTHR34107:SF1">
    <property type="entry name" value="SLL0198 PROTEIN"/>
    <property type="match status" value="1"/>
</dbReference>
<feature type="domain" description="Putative restriction endonuclease" evidence="1">
    <location>
        <begin position="44"/>
        <end position="204"/>
    </location>
</feature>
<proteinExistence type="predicted"/>
<dbReference type="InterPro" id="IPR012296">
    <property type="entry name" value="Nuclease_put_TT1808"/>
</dbReference>
<keyword evidence="3" id="KW-1185">Reference proteome</keyword>
<dbReference type="PANTHER" id="PTHR34107">
    <property type="entry name" value="SLL0198 PROTEIN-RELATED"/>
    <property type="match status" value="1"/>
</dbReference>
<evidence type="ECO:0000313" key="3">
    <source>
        <dbReference type="Proteomes" id="UP000186309"/>
    </source>
</evidence>
<dbReference type="KEGG" id="pbor:BSF38_01154"/>
<organism evidence="2 3">
    <name type="scientific">Paludisphaera borealis</name>
    <dbReference type="NCBI Taxonomy" id="1387353"/>
    <lineage>
        <taxon>Bacteria</taxon>
        <taxon>Pseudomonadati</taxon>
        <taxon>Planctomycetota</taxon>
        <taxon>Planctomycetia</taxon>
        <taxon>Isosphaerales</taxon>
        <taxon>Isosphaeraceae</taxon>
        <taxon>Paludisphaera</taxon>
    </lineage>
</organism>
<dbReference type="RefSeq" id="WP_076343863.1">
    <property type="nucleotide sequence ID" value="NZ_CP019082.1"/>
</dbReference>
<dbReference type="Gene3D" id="3.90.1570.10">
    <property type="entry name" value="tt1808, chain A"/>
    <property type="match status" value="1"/>
</dbReference>
<name>A0A1U7CLG5_9BACT</name>
<protein>
    <recommendedName>
        <fullName evidence="1">Putative restriction endonuclease domain-containing protein</fullName>
    </recommendedName>
</protein>
<dbReference type="AlphaFoldDB" id="A0A1U7CLG5"/>
<sequence length="227" mass="24518">MAVATEIITAQDLLDSLGGIPPARVLMRPAPGTATETDLIAINQGKKVICELVDGVLVEKPMGIRESLLAAALIALIQRFADAHKLGFVTGEAGTMRVMPGLVRVPDVAFMAWGRVPGNRVPTQPIPDLSPDLAIEVLSVSNTKAEMERKIGEYFESGTTFVWLVDPKTRTITIHDRDESEARVYGGSDAIALNKVLPGFRFTLNELFDRLDAHGAANDADEERPSS</sequence>
<dbReference type="EMBL" id="CP019082">
    <property type="protein sequence ID" value="APW59723.1"/>
    <property type="molecule type" value="Genomic_DNA"/>
</dbReference>